<dbReference type="EMBL" id="LAYJ01000133">
    <property type="protein sequence ID" value="KKI49538.1"/>
    <property type="molecule type" value="Genomic_DNA"/>
</dbReference>
<protein>
    <submittedName>
        <fullName evidence="2">HD superfamily hydrolase</fullName>
    </submittedName>
</protein>
<dbReference type="InterPro" id="IPR003607">
    <property type="entry name" value="HD/PDEase_dom"/>
</dbReference>
<dbReference type="OrthoDB" id="155250at2"/>
<evidence type="ECO:0000259" key="1">
    <source>
        <dbReference type="Pfam" id="PF01966"/>
    </source>
</evidence>
<proteinExistence type="predicted"/>
<evidence type="ECO:0000313" key="2">
    <source>
        <dbReference type="EMBL" id="KKI49538.1"/>
    </source>
</evidence>
<keyword evidence="2" id="KW-0378">Hydrolase</keyword>
<dbReference type="Gene3D" id="1.10.3210.10">
    <property type="entry name" value="Hypothetical protein af1432"/>
    <property type="match status" value="1"/>
</dbReference>
<dbReference type="CDD" id="cd00077">
    <property type="entry name" value="HDc"/>
    <property type="match status" value="1"/>
</dbReference>
<dbReference type="RefSeq" id="WP_046444860.1">
    <property type="nucleotide sequence ID" value="NZ_CAUERS010000038.1"/>
</dbReference>
<gene>
    <name evidence="2" type="ORF">CHK_3116</name>
</gene>
<dbReference type="SUPFAM" id="SSF109604">
    <property type="entry name" value="HD-domain/PDEase-like"/>
    <property type="match status" value="1"/>
</dbReference>
<evidence type="ECO:0000313" key="3">
    <source>
        <dbReference type="Proteomes" id="UP000034076"/>
    </source>
</evidence>
<dbReference type="STRING" id="270498.CHK_3116"/>
<accession>A0A0M2NBD0</accession>
<organism evidence="2 3">
    <name type="scientific">Christensenella hongkongensis</name>
    <dbReference type="NCBI Taxonomy" id="270498"/>
    <lineage>
        <taxon>Bacteria</taxon>
        <taxon>Bacillati</taxon>
        <taxon>Bacillota</taxon>
        <taxon>Clostridia</taxon>
        <taxon>Christensenellales</taxon>
        <taxon>Christensenellaceae</taxon>
        <taxon>Christensenella</taxon>
    </lineage>
</organism>
<sequence length="167" mass="19131">MAINTGALVEEMMKYERGIPHRVNHFLKVYSFAKVIGELEQLDRDMQDTLETAAIVHDIGIRPSVEKYQSDGGNFQEIEGPPIAREMLGRLGYPEEMTERVCWLVGHHHTYGNIEEKDHQILVEADFLVNLYEQKSNKQAILSARKNIFRTAAGIRLINHLFSLPEV</sequence>
<feature type="domain" description="HD" evidence="1">
    <location>
        <begin position="22"/>
        <end position="124"/>
    </location>
</feature>
<dbReference type="InterPro" id="IPR006674">
    <property type="entry name" value="HD_domain"/>
</dbReference>
<comment type="caution">
    <text evidence="2">The sequence shown here is derived from an EMBL/GenBank/DDBJ whole genome shotgun (WGS) entry which is preliminary data.</text>
</comment>
<dbReference type="PATRIC" id="fig|270498.16.peg.3212"/>
<dbReference type="Proteomes" id="UP000034076">
    <property type="component" value="Unassembled WGS sequence"/>
</dbReference>
<dbReference type="GO" id="GO:0016787">
    <property type="term" value="F:hydrolase activity"/>
    <property type="evidence" value="ECO:0007669"/>
    <property type="project" value="UniProtKB-KW"/>
</dbReference>
<reference evidence="2 3" key="1">
    <citation type="submission" date="2015-04" db="EMBL/GenBank/DDBJ databases">
        <title>Draft genome sequence of bacteremic isolate Catabacter hongkongensis type strain HKU16T.</title>
        <authorList>
            <person name="Lau S.K."/>
            <person name="Teng J.L."/>
            <person name="Huang Y."/>
            <person name="Curreem S.O."/>
            <person name="Tsui S.K."/>
            <person name="Woo P.C."/>
        </authorList>
    </citation>
    <scope>NUCLEOTIDE SEQUENCE [LARGE SCALE GENOMIC DNA]</scope>
    <source>
        <strain evidence="2 3">HKU16</strain>
    </source>
</reference>
<name>A0A0M2NBD0_9FIRM</name>
<dbReference type="AlphaFoldDB" id="A0A0M2NBD0"/>
<keyword evidence="3" id="KW-1185">Reference proteome</keyword>
<dbReference type="Pfam" id="PF01966">
    <property type="entry name" value="HD"/>
    <property type="match status" value="1"/>
</dbReference>